<evidence type="ECO:0000256" key="6">
    <source>
        <dbReference type="ARBA" id="ARBA00022821"/>
    </source>
</evidence>
<keyword evidence="6" id="KW-0611">Plant defense</keyword>
<dbReference type="PANTHER" id="PTHR23155:SF1228">
    <property type="entry name" value="NB-ARC DOMAIN CONTAINING PROTEIN, EXPRESSED"/>
    <property type="match status" value="1"/>
</dbReference>
<evidence type="ECO:0000256" key="8">
    <source>
        <dbReference type="ARBA" id="ARBA00023054"/>
    </source>
</evidence>
<comment type="subcellular location">
    <subcellularLocation>
        <location evidence="1">Membrane</location>
        <topology evidence="1">Peripheral membrane protein</topology>
    </subcellularLocation>
</comment>
<evidence type="ECO:0000259" key="11">
    <source>
        <dbReference type="Pfam" id="PF23559"/>
    </source>
</evidence>
<dbReference type="InterPro" id="IPR002182">
    <property type="entry name" value="NB-ARC"/>
</dbReference>
<reference evidence="12 13" key="1">
    <citation type="journal article" date="2017" name="Genome Biol.">
        <title>New reference genome sequences of hot pepper reveal the massive evolution of plant disease-resistance genes by retroduplication.</title>
        <authorList>
            <person name="Kim S."/>
            <person name="Park J."/>
            <person name="Yeom S.I."/>
            <person name="Kim Y.M."/>
            <person name="Seo E."/>
            <person name="Kim K.T."/>
            <person name="Kim M.S."/>
            <person name="Lee J.M."/>
            <person name="Cheong K."/>
            <person name="Shin H.S."/>
            <person name="Kim S.B."/>
            <person name="Han K."/>
            <person name="Lee J."/>
            <person name="Park M."/>
            <person name="Lee H.A."/>
            <person name="Lee H.Y."/>
            <person name="Lee Y."/>
            <person name="Oh S."/>
            <person name="Lee J.H."/>
            <person name="Choi E."/>
            <person name="Choi E."/>
            <person name="Lee S.E."/>
            <person name="Jeon J."/>
            <person name="Kim H."/>
            <person name="Choi G."/>
            <person name="Song H."/>
            <person name="Lee J."/>
            <person name="Lee S.C."/>
            <person name="Kwon J.K."/>
            <person name="Lee H.Y."/>
            <person name="Koo N."/>
            <person name="Hong Y."/>
            <person name="Kim R.W."/>
            <person name="Kang W.H."/>
            <person name="Huh J.H."/>
            <person name="Kang B.C."/>
            <person name="Yang T.J."/>
            <person name="Lee Y.H."/>
            <person name="Bennetzen J.L."/>
            <person name="Choi D."/>
        </authorList>
    </citation>
    <scope>NUCLEOTIDE SEQUENCE [LARGE SCALE GENOMIC DNA]</scope>
    <source>
        <strain evidence="13">cv. PBC81</strain>
    </source>
</reference>
<dbReference type="Gene3D" id="1.10.8.430">
    <property type="entry name" value="Helical domain of apoptotic protease-activating factors"/>
    <property type="match status" value="1"/>
</dbReference>
<protein>
    <submittedName>
        <fullName evidence="12">Uncharacterized protein</fullName>
    </submittedName>
</protein>
<dbReference type="InterPro" id="IPR036388">
    <property type="entry name" value="WH-like_DNA-bd_sf"/>
</dbReference>
<keyword evidence="13" id="KW-1185">Reference proteome</keyword>
<keyword evidence="3" id="KW-0433">Leucine-rich repeat</keyword>
<dbReference type="AlphaFoldDB" id="A0A2G2WHA8"/>
<evidence type="ECO:0000256" key="4">
    <source>
        <dbReference type="ARBA" id="ARBA00022737"/>
    </source>
</evidence>
<keyword evidence="7" id="KW-0067">ATP-binding</keyword>
<dbReference type="GO" id="GO:0043531">
    <property type="term" value="F:ADP binding"/>
    <property type="evidence" value="ECO:0007669"/>
    <property type="project" value="InterPro"/>
</dbReference>
<dbReference type="InterPro" id="IPR027417">
    <property type="entry name" value="P-loop_NTPase"/>
</dbReference>
<evidence type="ECO:0000256" key="7">
    <source>
        <dbReference type="ARBA" id="ARBA00022840"/>
    </source>
</evidence>
<comment type="similarity">
    <text evidence="2">Belongs to the disease resistance NB-LRR family.</text>
</comment>
<evidence type="ECO:0000256" key="5">
    <source>
        <dbReference type="ARBA" id="ARBA00022741"/>
    </source>
</evidence>
<dbReference type="GO" id="GO:0005524">
    <property type="term" value="F:ATP binding"/>
    <property type="evidence" value="ECO:0007669"/>
    <property type="project" value="UniProtKB-KW"/>
</dbReference>
<evidence type="ECO:0000259" key="10">
    <source>
        <dbReference type="Pfam" id="PF00931"/>
    </source>
</evidence>
<dbReference type="InterPro" id="IPR042197">
    <property type="entry name" value="Apaf_helical"/>
</dbReference>
<dbReference type="Pfam" id="PF23559">
    <property type="entry name" value="WHD_DRP"/>
    <property type="match status" value="1"/>
</dbReference>
<proteinExistence type="inferred from homology"/>
<reference evidence="13" key="2">
    <citation type="journal article" date="2017" name="J. Anim. Genet.">
        <title>Multiple reference genome sequences of hot pepper reveal the massive evolution of plant disease resistance genes by retroduplication.</title>
        <authorList>
            <person name="Kim S."/>
            <person name="Park J."/>
            <person name="Yeom S.-I."/>
            <person name="Kim Y.-M."/>
            <person name="Seo E."/>
            <person name="Kim K.-T."/>
            <person name="Kim M.-S."/>
            <person name="Lee J.M."/>
            <person name="Cheong K."/>
            <person name="Shin H.-S."/>
            <person name="Kim S.-B."/>
            <person name="Han K."/>
            <person name="Lee J."/>
            <person name="Park M."/>
            <person name="Lee H.-A."/>
            <person name="Lee H.-Y."/>
            <person name="Lee Y."/>
            <person name="Oh S."/>
            <person name="Lee J.H."/>
            <person name="Choi E."/>
            <person name="Choi E."/>
            <person name="Lee S.E."/>
            <person name="Jeon J."/>
            <person name="Kim H."/>
            <person name="Choi G."/>
            <person name="Song H."/>
            <person name="Lee J."/>
            <person name="Lee S.-C."/>
            <person name="Kwon J.-K."/>
            <person name="Lee H.-Y."/>
            <person name="Koo N."/>
            <person name="Hong Y."/>
            <person name="Kim R.W."/>
            <person name="Kang W.-H."/>
            <person name="Huh J.H."/>
            <person name="Kang B.-C."/>
            <person name="Yang T.-J."/>
            <person name="Lee Y.-H."/>
            <person name="Bennetzen J.L."/>
            <person name="Choi D."/>
        </authorList>
    </citation>
    <scope>NUCLEOTIDE SEQUENCE [LARGE SCALE GENOMIC DNA]</scope>
    <source>
        <strain evidence="13">cv. PBC81</strain>
    </source>
</reference>
<keyword evidence="4" id="KW-0677">Repeat</keyword>
<keyword evidence="8" id="KW-0175">Coiled coil</keyword>
<name>A0A2G2WHA8_CAPBA</name>
<dbReference type="Gene3D" id="1.10.10.10">
    <property type="entry name" value="Winged helix-like DNA-binding domain superfamily/Winged helix DNA-binding domain"/>
    <property type="match status" value="1"/>
</dbReference>
<feature type="domain" description="NB-ARC" evidence="10">
    <location>
        <begin position="202"/>
        <end position="295"/>
    </location>
</feature>
<dbReference type="InterPro" id="IPR058922">
    <property type="entry name" value="WHD_DRP"/>
</dbReference>
<keyword evidence="5" id="KW-0547">Nucleotide-binding</keyword>
<dbReference type="Pfam" id="PF00931">
    <property type="entry name" value="NB-ARC"/>
    <property type="match status" value="1"/>
</dbReference>
<evidence type="ECO:0000313" key="13">
    <source>
        <dbReference type="Proteomes" id="UP000224567"/>
    </source>
</evidence>
<accession>A0A2G2WHA8</accession>
<organism evidence="12 13">
    <name type="scientific">Capsicum baccatum</name>
    <name type="common">Peruvian pepper</name>
    <dbReference type="NCBI Taxonomy" id="33114"/>
    <lineage>
        <taxon>Eukaryota</taxon>
        <taxon>Viridiplantae</taxon>
        <taxon>Streptophyta</taxon>
        <taxon>Embryophyta</taxon>
        <taxon>Tracheophyta</taxon>
        <taxon>Spermatophyta</taxon>
        <taxon>Magnoliopsida</taxon>
        <taxon>eudicotyledons</taxon>
        <taxon>Gunneridae</taxon>
        <taxon>Pentapetalae</taxon>
        <taxon>asterids</taxon>
        <taxon>lamiids</taxon>
        <taxon>Solanales</taxon>
        <taxon>Solanaceae</taxon>
        <taxon>Solanoideae</taxon>
        <taxon>Capsiceae</taxon>
        <taxon>Capsicum</taxon>
    </lineage>
</organism>
<keyword evidence="9" id="KW-0472">Membrane</keyword>
<evidence type="ECO:0000256" key="3">
    <source>
        <dbReference type="ARBA" id="ARBA00022614"/>
    </source>
</evidence>
<dbReference type="Proteomes" id="UP000224567">
    <property type="component" value="Unassembled WGS sequence"/>
</dbReference>
<gene>
    <name evidence="12" type="ORF">CQW23_13717</name>
</gene>
<feature type="domain" description="Disease resistance protein winged helix" evidence="11">
    <location>
        <begin position="377"/>
        <end position="444"/>
    </location>
</feature>
<evidence type="ECO:0000256" key="1">
    <source>
        <dbReference type="ARBA" id="ARBA00004170"/>
    </source>
</evidence>
<evidence type="ECO:0000256" key="2">
    <source>
        <dbReference type="ARBA" id="ARBA00008894"/>
    </source>
</evidence>
<dbReference type="InterPro" id="IPR044974">
    <property type="entry name" value="Disease_R_plants"/>
</dbReference>
<dbReference type="EMBL" id="MLFT02000006">
    <property type="protein sequence ID" value="PHT44559.1"/>
    <property type="molecule type" value="Genomic_DNA"/>
</dbReference>
<evidence type="ECO:0000256" key="9">
    <source>
        <dbReference type="ARBA" id="ARBA00023136"/>
    </source>
</evidence>
<dbReference type="OrthoDB" id="1303048at2759"/>
<dbReference type="SUPFAM" id="SSF52540">
    <property type="entry name" value="P-loop containing nucleoside triphosphate hydrolases"/>
    <property type="match status" value="1"/>
</dbReference>
<evidence type="ECO:0000313" key="12">
    <source>
        <dbReference type="EMBL" id="PHT44559.1"/>
    </source>
</evidence>
<dbReference type="GO" id="GO:0016020">
    <property type="term" value="C:membrane"/>
    <property type="evidence" value="ECO:0007669"/>
    <property type="project" value="UniProtKB-SubCell"/>
</dbReference>
<comment type="caution">
    <text evidence="12">The sequence shown here is derived from an EMBL/GenBank/DDBJ whole genome shotgun (WGS) entry which is preliminary data.</text>
</comment>
<dbReference type="Gene3D" id="3.40.50.300">
    <property type="entry name" value="P-loop containing nucleotide triphosphate hydrolases"/>
    <property type="match status" value="1"/>
</dbReference>
<sequence length="531" mass="61327">MTAQRRRIEVLLRSILYDGDSSTGFKSDMHHVLPRFVENIDDSIRSCHHSTSSTTMTEEQLNFLLVNLHHLSKHQYLEEHMPSLVTQHEILQNVCGNVRDFHGLILNGCIEHDNVEHVLPQFQRMAERVGLFLWDELILEHSSVFKLAHLLMKIFPIELEVMKVCFTNLKASTSAEVGRFIKQLLEACPDILSEYLIHLQEHMFSDDIDVADKLRKQLYGKRYLIVLDDVWDTTTWDELTRPFPNVEKGSRIILTTREKKVAFHGKCNTDPLNLRLLRPEESWELLEKRAFGNESCPDELLDVGKEIVQNCKGLPLVVDLIAGVIAVREKKKSVWLEVRNDLSSFIFNSEVNVMVIELSYDHLSHHLKTCLIYLACFRKDTVVERVALKMYWRAEGLVQQTGMKSLEEVMEIYLDNLISSSLVIAFNEIGDNPTCQLHYLVHDFCLIKSREEKFFGRISSGDLSSSSDLMPCLVTIVYNKEHFGPNNFVLLDSKMERHSGKHLYSLAITRDKMEDHLPDACHLRDVSLLRV</sequence>
<dbReference type="STRING" id="33114.A0A2G2WHA8"/>
<dbReference type="PRINTS" id="PR00364">
    <property type="entry name" value="DISEASERSIST"/>
</dbReference>
<dbReference type="PANTHER" id="PTHR23155">
    <property type="entry name" value="DISEASE RESISTANCE PROTEIN RP"/>
    <property type="match status" value="1"/>
</dbReference>
<dbReference type="GO" id="GO:0098542">
    <property type="term" value="P:defense response to other organism"/>
    <property type="evidence" value="ECO:0007669"/>
    <property type="project" value="TreeGrafter"/>
</dbReference>